<dbReference type="Proteomes" id="UP000013111">
    <property type="component" value="Unassembled WGS sequence"/>
</dbReference>
<dbReference type="AlphaFoldDB" id="A0A831A3Q9"/>
<gene>
    <name evidence="1" type="ORF">BN437_2603</name>
</gene>
<reference evidence="1 2" key="1">
    <citation type="submission" date="2012-11" db="EMBL/GenBank/DDBJ databases">
        <authorList>
            <person name="Linke B."/>
        </authorList>
    </citation>
    <scope>NUCLEOTIDE SEQUENCE [LARGE SCALE GENOMIC DNA]</scope>
    <source>
        <strain evidence="2">CFBP 1232</strain>
    </source>
</reference>
<proteinExistence type="predicted"/>
<dbReference type="EMBL" id="CAPB01000025">
    <property type="protein sequence ID" value="CCO94513.1"/>
    <property type="molecule type" value="Genomic_DNA"/>
</dbReference>
<evidence type="ECO:0000313" key="2">
    <source>
        <dbReference type="Proteomes" id="UP000013111"/>
    </source>
</evidence>
<accession>A0A831A3Q9</accession>
<sequence length="32" mass="3676">MVIYPSEHYGQQVVLPVSKWPVHTAFKQCSDT</sequence>
<name>A0A831A3Q9_ERWAM</name>
<protein>
    <submittedName>
        <fullName evidence="1">Uncharacterized protein</fullName>
    </submittedName>
</protein>
<reference evidence="1 2" key="2">
    <citation type="submission" date="2013-04" db="EMBL/GenBank/DDBJ databases">
        <title>Comparative genomics of 12 strains of Erwinia amylovora identifies a pan-genome with a large conserved core and provides insights into host specificity.</title>
        <authorList>
            <person name="Mann R.A."/>
            <person name="Smits T.H.M."/>
            <person name="Buehlmann A."/>
            <person name="Blom J."/>
            <person name="Goesmann A."/>
            <person name="Frey J.E."/>
            <person name="Plummer K.M."/>
            <person name="Beer S.V."/>
            <person name="Luck J."/>
            <person name="Duffy B."/>
            <person name="Rodoni B."/>
        </authorList>
    </citation>
    <scope>NUCLEOTIDE SEQUENCE [LARGE SCALE GENOMIC DNA]</scope>
    <source>
        <strain evidence="2">CFBP 1232</strain>
    </source>
</reference>
<organism evidence="1 2">
    <name type="scientific">Erwinia amylovora NBRC 12687 = CFBP 1232</name>
    <dbReference type="NCBI Taxonomy" id="1219359"/>
    <lineage>
        <taxon>Bacteria</taxon>
        <taxon>Pseudomonadati</taxon>
        <taxon>Pseudomonadota</taxon>
        <taxon>Gammaproteobacteria</taxon>
        <taxon>Enterobacterales</taxon>
        <taxon>Erwiniaceae</taxon>
        <taxon>Erwinia</taxon>
    </lineage>
</organism>
<comment type="caution">
    <text evidence="1">The sequence shown here is derived from an EMBL/GenBank/DDBJ whole genome shotgun (WGS) entry which is preliminary data.</text>
</comment>
<evidence type="ECO:0000313" key="1">
    <source>
        <dbReference type="EMBL" id="CCO94513.1"/>
    </source>
</evidence>